<organism evidence="1 2">
    <name type="scientific">Debaryomyces hansenii (strain ATCC 36239 / CBS 767 / BCRC 21394 / JCM 1990 / NBRC 0083 / IGC 2968)</name>
    <name type="common">Yeast</name>
    <name type="synonym">Torulaspora hansenii</name>
    <dbReference type="NCBI Taxonomy" id="284592"/>
    <lineage>
        <taxon>Eukaryota</taxon>
        <taxon>Fungi</taxon>
        <taxon>Dikarya</taxon>
        <taxon>Ascomycota</taxon>
        <taxon>Saccharomycotina</taxon>
        <taxon>Pichiomycetes</taxon>
        <taxon>Debaryomycetaceae</taxon>
        <taxon>Debaryomyces</taxon>
    </lineage>
</organism>
<name>Q6BQY5_DEBHA</name>
<reference evidence="1 2" key="1">
    <citation type="journal article" date="2004" name="Nature">
        <title>Genome evolution in yeasts.</title>
        <authorList>
            <consortium name="Genolevures"/>
            <person name="Dujon B."/>
            <person name="Sherman D."/>
            <person name="Fischer G."/>
            <person name="Durrens P."/>
            <person name="Casaregola S."/>
            <person name="Lafontaine I."/>
            <person name="de Montigny J."/>
            <person name="Marck C."/>
            <person name="Neuveglise C."/>
            <person name="Talla E."/>
            <person name="Goffard N."/>
            <person name="Frangeul L."/>
            <person name="Aigle M."/>
            <person name="Anthouard V."/>
            <person name="Babour A."/>
            <person name="Barbe V."/>
            <person name="Barnay S."/>
            <person name="Blanchin S."/>
            <person name="Beckerich J.M."/>
            <person name="Beyne E."/>
            <person name="Bleykasten C."/>
            <person name="Boisrame A."/>
            <person name="Boyer J."/>
            <person name="Cattolico L."/>
            <person name="Confanioleri F."/>
            <person name="de Daruvar A."/>
            <person name="Despons L."/>
            <person name="Fabre E."/>
            <person name="Fairhead C."/>
            <person name="Ferry-Dumazet H."/>
            <person name="Groppi A."/>
            <person name="Hantraye F."/>
            <person name="Hennequin C."/>
            <person name="Jauniaux N."/>
            <person name="Joyet P."/>
            <person name="Kachouri R."/>
            <person name="Kerrest A."/>
            <person name="Koszul R."/>
            <person name="Lemaire M."/>
            <person name="Lesur I."/>
            <person name="Ma L."/>
            <person name="Muller H."/>
            <person name="Nicaud J.M."/>
            <person name="Nikolski M."/>
            <person name="Oztas S."/>
            <person name="Ozier-Kalogeropoulos O."/>
            <person name="Pellenz S."/>
            <person name="Potier S."/>
            <person name="Richard G.F."/>
            <person name="Straub M.L."/>
            <person name="Suleau A."/>
            <person name="Swennene D."/>
            <person name="Tekaia F."/>
            <person name="Wesolowski-Louvel M."/>
            <person name="Westhof E."/>
            <person name="Wirth B."/>
            <person name="Zeniou-Meyer M."/>
            <person name="Zivanovic I."/>
            <person name="Bolotin-Fukuhara M."/>
            <person name="Thierry A."/>
            <person name="Bouchier C."/>
            <person name="Caudron B."/>
            <person name="Scarpelli C."/>
            <person name="Gaillardin C."/>
            <person name="Weissenbach J."/>
            <person name="Wincker P."/>
            <person name="Souciet J.L."/>
        </authorList>
    </citation>
    <scope>NUCLEOTIDE SEQUENCE [LARGE SCALE GENOMIC DNA]</scope>
    <source>
        <strain evidence="2">ATCC 36239 / CBS 767 / BCRC 21394 / JCM 1990 / NBRC 0083 / IGC 2968</strain>
    </source>
</reference>
<evidence type="ECO:0000313" key="2">
    <source>
        <dbReference type="Proteomes" id="UP000000599"/>
    </source>
</evidence>
<sequence>MQSCNNQSLKLNFERLFLACLLYYSTIARVATRENILGNNGAYKSRKCCEGLFVN</sequence>
<dbReference type="KEGG" id="dha:DEHA2E01342g"/>
<dbReference type="GeneID" id="2902955"/>
<proteinExistence type="predicted"/>
<dbReference type="Proteomes" id="UP000000599">
    <property type="component" value="Chromosome E"/>
</dbReference>
<protein>
    <submittedName>
        <fullName evidence="1">DEHA2E01342p</fullName>
    </submittedName>
</protein>
<dbReference type="EMBL" id="CR382137">
    <property type="protein sequence ID" value="CAG87596.1"/>
    <property type="molecule type" value="Genomic_DNA"/>
</dbReference>
<accession>Q6BQY5</accession>
<dbReference type="RefSeq" id="XP_459385.1">
    <property type="nucleotide sequence ID" value="XM_459385.1"/>
</dbReference>
<dbReference type="AlphaFoldDB" id="Q6BQY5"/>
<evidence type="ECO:0000313" key="1">
    <source>
        <dbReference type="EMBL" id="CAG87596.1"/>
    </source>
</evidence>
<gene>
    <name evidence="1" type="ordered locus">DEHA2E01342g</name>
</gene>
<keyword evidence="2" id="KW-1185">Reference proteome</keyword>
<dbReference type="HOGENOM" id="CLU_3032298_0_0_1"/>
<dbReference type="VEuPathDB" id="FungiDB:DEHA2E01342g"/>
<dbReference type="InParanoid" id="Q6BQY5"/>